<organism evidence="2 3">
    <name type="scientific">Tenebrio molitor</name>
    <name type="common">Yellow mealworm beetle</name>
    <dbReference type="NCBI Taxonomy" id="7067"/>
    <lineage>
        <taxon>Eukaryota</taxon>
        <taxon>Metazoa</taxon>
        <taxon>Ecdysozoa</taxon>
        <taxon>Arthropoda</taxon>
        <taxon>Hexapoda</taxon>
        <taxon>Insecta</taxon>
        <taxon>Pterygota</taxon>
        <taxon>Neoptera</taxon>
        <taxon>Endopterygota</taxon>
        <taxon>Coleoptera</taxon>
        <taxon>Polyphaga</taxon>
        <taxon>Cucujiformia</taxon>
        <taxon>Tenebrionidae</taxon>
        <taxon>Tenebrio</taxon>
    </lineage>
</organism>
<proteinExistence type="predicted"/>
<feature type="compositionally biased region" description="Polar residues" evidence="1">
    <location>
        <begin position="66"/>
        <end position="76"/>
    </location>
</feature>
<feature type="compositionally biased region" description="Polar residues" evidence="1">
    <location>
        <begin position="1"/>
        <end position="17"/>
    </location>
</feature>
<evidence type="ECO:0000256" key="1">
    <source>
        <dbReference type="SAM" id="MobiDB-lite"/>
    </source>
</evidence>
<keyword evidence="3" id="KW-1185">Reference proteome</keyword>
<feature type="compositionally biased region" description="Pro residues" evidence="1">
    <location>
        <begin position="164"/>
        <end position="179"/>
    </location>
</feature>
<dbReference type="Proteomes" id="UP000719412">
    <property type="component" value="Unassembled WGS sequence"/>
</dbReference>
<reference evidence="2" key="2">
    <citation type="submission" date="2021-08" db="EMBL/GenBank/DDBJ databases">
        <authorList>
            <person name="Eriksson T."/>
        </authorList>
    </citation>
    <scope>NUCLEOTIDE SEQUENCE</scope>
    <source>
        <strain evidence="2">Stoneville</strain>
        <tissue evidence="2">Whole head</tissue>
    </source>
</reference>
<comment type="caution">
    <text evidence="2">The sequence shown here is derived from an EMBL/GenBank/DDBJ whole genome shotgun (WGS) entry which is preliminary data.</text>
</comment>
<feature type="region of interest" description="Disordered" evidence="1">
    <location>
        <begin position="139"/>
        <end position="198"/>
    </location>
</feature>
<accession>A0A8J6HQ44</accession>
<sequence>MKSIASSIVMKKSTSMGKRSRWRKNSVLSTSRARKLARSRLPQPCPPNPPRNPCFFRPTIPGLRAEQSSPTATAANQRPRAAIEAIKGPGRACRAHSDSDSISDSNSNSIPSTFRLLAPAPNRLPIHLRLRFRPPTSDPFAPLVSEPGHPLFPARSLPYERTRPPPIPPPDPVTPPQPRHTPTGSLATPPRGSSRADRRKYEHPLIFLAAEDIPQVTSTIPGGSRLHQVVPLVHSVNKCFATTVCLFPPLPRALTADPWTPSLRRATPAVWRPTTAEKRDWRSRHTATDRRQIASRDVTTGSDRHKTTLEKLALARTRFPIR</sequence>
<feature type="region of interest" description="Disordered" evidence="1">
    <location>
        <begin position="88"/>
        <end position="110"/>
    </location>
</feature>
<gene>
    <name evidence="2" type="ORF">GEV33_004032</name>
</gene>
<feature type="region of interest" description="Disordered" evidence="1">
    <location>
        <begin position="59"/>
        <end position="78"/>
    </location>
</feature>
<feature type="compositionally biased region" description="Pro residues" evidence="1">
    <location>
        <begin position="43"/>
        <end position="52"/>
    </location>
</feature>
<reference evidence="2" key="1">
    <citation type="journal article" date="2020" name="J Insects Food Feed">
        <title>The yellow mealworm (Tenebrio molitor) genome: a resource for the emerging insects as food and feed industry.</title>
        <authorList>
            <person name="Eriksson T."/>
            <person name="Andere A."/>
            <person name="Kelstrup H."/>
            <person name="Emery V."/>
            <person name="Picard C."/>
        </authorList>
    </citation>
    <scope>NUCLEOTIDE SEQUENCE</scope>
    <source>
        <strain evidence="2">Stoneville</strain>
        <tissue evidence="2">Whole head</tissue>
    </source>
</reference>
<name>A0A8J6HQ44_TENMO</name>
<feature type="region of interest" description="Disordered" evidence="1">
    <location>
        <begin position="1"/>
        <end position="54"/>
    </location>
</feature>
<feature type="compositionally biased region" description="Low complexity" evidence="1">
    <location>
        <begin position="100"/>
        <end position="110"/>
    </location>
</feature>
<protein>
    <submittedName>
        <fullName evidence="2">Uncharacterized protein</fullName>
    </submittedName>
</protein>
<evidence type="ECO:0000313" key="3">
    <source>
        <dbReference type="Proteomes" id="UP000719412"/>
    </source>
</evidence>
<dbReference type="EMBL" id="JABDTM020016727">
    <property type="protein sequence ID" value="KAH0818759.1"/>
    <property type="molecule type" value="Genomic_DNA"/>
</dbReference>
<dbReference type="AlphaFoldDB" id="A0A8J6HQ44"/>
<evidence type="ECO:0000313" key="2">
    <source>
        <dbReference type="EMBL" id="KAH0818759.1"/>
    </source>
</evidence>